<sequence>MPGIPILTIPEGAYNPNAYTLSPASRQSRIVVYLIKLTHGSAVALVLAYAVGFFVLKPLLETNAVRRLELLELFRGKLRDCYLNLIGRVSYIPIVAKKKNNDGKLYADAVIQTDDSFLDKNRHRNKAEEEEEELAKDKLYQNRMVKKLNKLSEKLNECIPYSTEKLSYYKSTNFSIKDFQNKADLKYFNYSEFISTEIPAEGDKPARKKNIAVETQNEIRSIKGLYMSGQV</sequence>
<dbReference type="HOGENOM" id="CLU_1266754_0_0_1"/>
<dbReference type="Proteomes" id="UP000002258">
    <property type="component" value="Chromosome 4"/>
</dbReference>
<dbReference type="OMA" id="VQYIPIV"/>
<dbReference type="KEGG" id="pic:PICST_44738"/>
<accession>A3LTV9</accession>
<dbReference type="eggNOG" id="ENOG502SS03">
    <property type="taxonomic scope" value="Eukaryota"/>
</dbReference>
<organism evidence="1 2">
    <name type="scientific">Scheffersomyces stipitis (strain ATCC 58785 / CBS 6054 / NBRC 10063 / NRRL Y-11545)</name>
    <name type="common">Yeast</name>
    <name type="synonym">Pichia stipitis</name>
    <dbReference type="NCBI Taxonomy" id="322104"/>
    <lineage>
        <taxon>Eukaryota</taxon>
        <taxon>Fungi</taxon>
        <taxon>Dikarya</taxon>
        <taxon>Ascomycota</taxon>
        <taxon>Saccharomycotina</taxon>
        <taxon>Pichiomycetes</taxon>
        <taxon>Debaryomycetaceae</taxon>
        <taxon>Scheffersomyces</taxon>
    </lineage>
</organism>
<name>A3LTV9_PICST</name>
<keyword evidence="2" id="KW-1185">Reference proteome</keyword>
<evidence type="ECO:0000313" key="1">
    <source>
        <dbReference type="EMBL" id="ABN66132.2"/>
    </source>
</evidence>
<evidence type="ECO:0000313" key="2">
    <source>
        <dbReference type="Proteomes" id="UP000002258"/>
    </source>
</evidence>
<dbReference type="EMBL" id="CP000498">
    <property type="protein sequence ID" value="ABN66132.2"/>
    <property type="molecule type" value="Genomic_DNA"/>
</dbReference>
<dbReference type="RefSeq" id="XP_001384161.2">
    <property type="nucleotide sequence ID" value="XM_001384124.1"/>
</dbReference>
<reference evidence="1 2" key="1">
    <citation type="journal article" date="2007" name="Nat. Biotechnol.">
        <title>Genome sequence of the lignocellulose-bioconverting and xylose-fermenting yeast Pichia stipitis.</title>
        <authorList>
            <person name="Jeffries T.W."/>
            <person name="Grigoriev I.V."/>
            <person name="Grimwood J."/>
            <person name="Laplaza J.M."/>
            <person name="Aerts A."/>
            <person name="Salamov A."/>
            <person name="Schmutz J."/>
            <person name="Lindquist E."/>
            <person name="Dehal P."/>
            <person name="Shapiro H."/>
            <person name="Jin Y.S."/>
            <person name="Passoth V."/>
            <person name="Richardson P.M."/>
        </authorList>
    </citation>
    <scope>NUCLEOTIDE SEQUENCE [LARGE SCALE GENOMIC DNA]</scope>
    <source>
        <strain evidence="2">ATCC 58785 / CBS 6054 / NBRC 10063 / NRRL Y-11545</strain>
    </source>
</reference>
<proteinExistence type="predicted"/>
<dbReference type="AlphaFoldDB" id="A3LTV9"/>
<dbReference type="GeneID" id="4838511"/>
<dbReference type="OrthoDB" id="3980365at2759"/>
<gene>
    <name evidence="1" type="ORF">PICST_44738</name>
</gene>
<dbReference type="InParanoid" id="A3LTV9"/>
<protein>
    <submittedName>
        <fullName evidence="1">Uncharacterized protein</fullName>
    </submittedName>
</protein>